<reference evidence="1" key="2">
    <citation type="submission" date="2025-09" db="UniProtKB">
        <authorList>
            <consortium name="Ensembl"/>
        </authorList>
    </citation>
    <scope>IDENTIFICATION</scope>
</reference>
<name>A0A8C5SG59_LATLA</name>
<sequence>MLSREFNLFSFQKNIIIPCLYLNVDDGKLSFEEFKNCCADGILNSEDLWKLFNDIDRHHSGCHSRKGKNWIEFFPVLLSVVRRSLKQTMVCSLQKYKHFMMSWMILDLMLHTMFSLYFSWNSFISSCLFKIPEYSTYSPKYAEENAFGLDSRFMLNDLFFPSDL</sequence>
<dbReference type="InterPro" id="IPR039862">
    <property type="entry name" value="NECAB1/2/3"/>
</dbReference>
<dbReference type="Ensembl" id="ENSLLTT00000016698.1">
    <property type="protein sequence ID" value="ENSLLTP00000016084.1"/>
    <property type="gene ID" value="ENSLLTG00000012302.1"/>
</dbReference>
<dbReference type="SUPFAM" id="SSF47473">
    <property type="entry name" value="EF-hand"/>
    <property type="match status" value="1"/>
</dbReference>
<evidence type="ECO:0000313" key="1">
    <source>
        <dbReference type="Ensembl" id="ENSLLTP00000016084.1"/>
    </source>
</evidence>
<dbReference type="PANTHER" id="PTHR12178:SF3">
    <property type="entry name" value="N-TERMINAL EF-HAND CALCIUM-BINDING PROTEIN 3"/>
    <property type="match status" value="1"/>
</dbReference>
<reference evidence="1" key="1">
    <citation type="submission" date="2025-08" db="UniProtKB">
        <authorList>
            <consortium name="Ensembl"/>
        </authorList>
    </citation>
    <scope>IDENTIFICATION</scope>
</reference>
<dbReference type="GO" id="GO:0000137">
    <property type="term" value="C:Golgi cis cisterna"/>
    <property type="evidence" value="ECO:0007669"/>
    <property type="project" value="TreeGrafter"/>
</dbReference>
<proteinExistence type="predicted"/>
<accession>A0A8C5SG59</accession>
<protein>
    <submittedName>
        <fullName evidence="1">Uncharacterized protein</fullName>
    </submittedName>
</protein>
<dbReference type="InterPro" id="IPR011992">
    <property type="entry name" value="EF-hand-dom_pair"/>
</dbReference>
<dbReference type="GO" id="GO:0042984">
    <property type="term" value="P:regulation of amyloid precursor protein biosynthetic process"/>
    <property type="evidence" value="ECO:0007669"/>
    <property type="project" value="TreeGrafter"/>
</dbReference>
<dbReference type="GO" id="GO:0005783">
    <property type="term" value="C:endoplasmic reticulum"/>
    <property type="evidence" value="ECO:0007669"/>
    <property type="project" value="TreeGrafter"/>
</dbReference>
<dbReference type="Proteomes" id="UP000694406">
    <property type="component" value="Unplaced"/>
</dbReference>
<dbReference type="AlphaFoldDB" id="A0A8C5SG59"/>
<organism evidence="1 2">
    <name type="scientific">Laticauda laticaudata</name>
    <name type="common">Blue-ringed sea krait</name>
    <name type="synonym">Blue-lipped sea krait</name>
    <dbReference type="NCBI Taxonomy" id="8630"/>
    <lineage>
        <taxon>Eukaryota</taxon>
        <taxon>Metazoa</taxon>
        <taxon>Chordata</taxon>
        <taxon>Craniata</taxon>
        <taxon>Vertebrata</taxon>
        <taxon>Euteleostomi</taxon>
        <taxon>Lepidosauria</taxon>
        <taxon>Squamata</taxon>
        <taxon>Bifurcata</taxon>
        <taxon>Unidentata</taxon>
        <taxon>Episquamata</taxon>
        <taxon>Toxicofera</taxon>
        <taxon>Serpentes</taxon>
        <taxon>Colubroidea</taxon>
        <taxon>Elapidae</taxon>
        <taxon>Laticaudinae</taxon>
        <taxon>Laticauda</taxon>
    </lineage>
</organism>
<keyword evidence="2" id="KW-1185">Reference proteome</keyword>
<evidence type="ECO:0000313" key="2">
    <source>
        <dbReference type="Proteomes" id="UP000694406"/>
    </source>
</evidence>
<dbReference type="PANTHER" id="PTHR12178">
    <property type="entry name" value="EF-HAND DOMAIN-CONTAINING PROTEIN"/>
    <property type="match status" value="1"/>
</dbReference>